<accession>A0ABS4UMJ8</accession>
<dbReference type="EMBL" id="JAGINT010000001">
    <property type="protein sequence ID" value="MBP2352850.1"/>
    <property type="molecule type" value="Genomic_DNA"/>
</dbReference>
<sequence length="51" mass="5416">MLLAGLLMAGVVALIVVMGCVADELLGSDADRWARRVRAADEGAQSCRRQT</sequence>
<dbReference type="Proteomes" id="UP000755585">
    <property type="component" value="Unassembled WGS sequence"/>
</dbReference>
<proteinExistence type="predicted"/>
<reference evidence="1 2" key="1">
    <citation type="submission" date="2021-03" db="EMBL/GenBank/DDBJ databases">
        <title>Sequencing the genomes of 1000 actinobacteria strains.</title>
        <authorList>
            <person name="Klenk H.-P."/>
        </authorList>
    </citation>
    <scope>NUCLEOTIDE SEQUENCE [LARGE SCALE GENOMIC DNA]</scope>
    <source>
        <strain evidence="1 2">DSM 18824</strain>
    </source>
</reference>
<dbReference type="RefSeq" id="WP_209695534.1">
    <property type="nucleotide sequence ID" value="NZ_BAAAVU010000014.1"/>
</dbReference>
<name>A0ABS4UMJ8_9ACTN</name>
<evidence type="ECO:0000313" key="2">
    <source>
        <dbReference type="Proteomes" id="UP000755585"/>
    </source>
</evidence>
<organism evidence="1 2">
    <name type="scientific">Kribbella aluminosa</name>
    <dbReference type="NCBI Taxonomy" id="416017"/>
    <lineage>
        <taxon>Bacteria</taxon>
        <taxon>Bacillati</taxon>
        <taxon>Actinomycetota</taxon>
        <taxon>Actinomycetes</taxon>
        <taxon>Propionibacteriales</taxon>
        <taxon>Kribbellaceae</taxon>
        <taxon>Kribbella</taxon>
    </lineage>
</organism>
<gene>
    <name evidence="1" type="ORF">JOF29_003933</name>
</gene>
<comment type="caution">
    <text evidence="1">The sequence shown here is derived from an EMBL/GenBank/DDBJ whole genome shotgun (WGS) entry which is preliminary data.</text>
</comment>
<evidence type="ECO:0000313" key="1">
    <source>
        <dbReference type="EMBL" id="MBP2352850.1"/>
    </source>
</evidence>
<protein>
    <submittedName>
        <fullName evidence="1">Uncharacterized protein</fullName>
    </submittedName>
</protein>
<keyword evidence="2" id="KW-1185">Reference proteome</keyword>